<gene>
    <name evidence="1" type="ORF">HNQ97_006512</name>
</gene>
<reference evidence="1 2" key="1">
    <citation type="submission" date="2020-08" db="EMBL/GenBank/DDBJ databases">
        <title>Genomic Encyclopedia of Type Strains, Phase IV (KMG-IV): sequencing the most valuable type-strain genomes for metagenomic binning, comparative biology and taxonomic classification.</title>
        <authorList>
            <person name="Goeker M."/>
        </authorList>
    </citation>
    <scope>NUCLEOTIDE SEQUENCE [LARGE SCALE GENOMIC DNA]</scope>
    <source>
        <strain evidence="1 2">DSM 17455</strain>
    </source>
</reference>
<protein>
    <submittedName>
        <fullName evidence="1">Uncharacterized protein</fullName>
    </submittedName>
</protein>
<evidence type="ECO:0000313" key="2">
    <source>
        <dbReference type="Proteomes" id="UP000587524"/>
    </source>
</evidence>
<keyword evidence="2" id="KW-1185">Reference proteome</keyword>
<proteinExistence type="predicted"/>
<name>A0ABR6CHF1_9HYPH</name>
<comment type="caution">
    <text evidence="1">The sequence shown here is derived from an EMBL/GenBank/DDBJ whole genome shotgun (WGS) entry which is preliminary data.</text>
</comment>
<organism evidence="1 2">
    <name type="scientific">Aminobacter ciceronei</name>
    <dbReference type="NCBI Taxonomy" id="150723"/>
    <lineage>
        <taxon>Bacteria</taxon>
        <taxon>Pseudomonadati</taxon>
        <taxon>Pseudomonadota</taxon>
        <taxon>Alphaproteobacteria</taxon>
        <taxon>Hyphomicrobiales</taxon>
        <taxon>Phyllobacteriaceae</taxon>
        <taxon>Aminobacter</taxon>
    </lineage>
</organism>
<dbReference type="RefSeq" id="WP_182576147.1">
    <property type="nucleotide sequence ID" value="NZ_JACJHY010000062.1"/>
</dbReference>
<evidence type="ECO:0000313" key="1">
    <source>
        <dbReference type="EMBL" id="MBA9024472.1"/>
    </source>
</evidence>
<accession>A0ABR6CHF1</accession>
<dbReference type="EMBL" id="JACJHZ010000062">
    <property type="protein sequence ID" value="MBA9024472.1"/>
    <property type="molecule type" value="Genomic_DNA"/>
</dbReference>
<sequence length="75" mass="7816">MDETDAVVVDNRSDFALWAIERAKTIVGEQGTALALAARDGDEEALRATGNALGTAITAALLEVFDGLLPADDRG</sequence>
<dbReference type="Proteomes" id="UP000587524">
    <property type="component" value="Unassembled WGS sequence"/>
</dbReference>